<proteinExistence type="predicted"/>
<keyword evidence="11" id="KW-1185">Reference proteome</keyword>
<dbReference type="EC" id="2.7.11.1" evidence="1"/>
<dbReference type="Gene3D" id="1.20.1440.180">
    <property type="entry name" value="KEN domain"/>
    <property type="match status" value="1"/>
</dbReference>
<dbReference type="GO" id="GO:0036498">
    <property type="term" value="P:IRE1-mediated unfolded protein response"/>
    <property type="evidence" value="ECO:0007669"/>
    <property type="project" value="TreeGrafter"/>
</dbReference>
<reference evidence="10" key="1">
    <citation type="submission" date="2023-04" db="EMBL/GenBank/DDBJ databases">
        <authorList>
            <person name="Vijverberg K."/>
            <person name="Xiong W."/>
            <person name="Schranz E."/>
        </authorList>
    </citation>
    <scope>NUCLEOTIDE SEQUENCE</scope>
</reference>
<keyword evidence="6" id="KW-0067">ATP-binding</keyword>
<protein>
    <recommendedName>
        <fullName evidence="1">non-specific serine/threonine protein kinase</fullName>
        <ecNumber evidence="1">2.7.11.1</ecNumber>
    </recommendedName>
</protein>
<dbReference type="AlphaFoldDB" id="A0AA35ZV64"/>
<dbReference type="SUPFAM" id="SSF56112">
    <property type="entry name" value="Protein kinase-like (PK-like)"/>
    <property type="match status" value="1"/>
</dbReference>
<dbReference type="InterPro" id="IPR045133">
    <property type="entry name" value="IRE1/2-like"/>
</dbReference>
<keyword evidence="3" id="KW-0808">Transferase</keyword>
<dbReference type="SMART" id="SM00220">
    <property type="entry name" value="S_TKc"/>
    <property type="match status" value="1"/>
</dbReference>
<dbReference type="Gene3D" id="1.10.510.10">
    <property type="entry name" value="Transferase(Phosphotransferase) domain 1"/>
    <property type="match status" value="1"/>
</dbReference>
<dbReference type="SMART" id="SM00580">
    <property type="entry name" value="PUG"/>
    <property type="match status" value="1"/>
</dbReference>
<dbReference type="GO" id="GO:0004521">
    <property type="term" value="F:RNA endonuclease activity"/>
    <property type="evidence" value="ECO:0007669"/>
    <property type="project" value="InterPro"/>
</dbReference>
<dbReference type="Pfam" id="PF00069">
    <property type="entry name" value="Pkinase"/>
    <property type="match status" value="1"/>
</dbReference>
<feature type="domain" description="KEN" evidence="9">
    <location>
        <begin position="655"/>
        <end position="783"/>
    </location>
</feature>
<dbReference type="CDD" id="cd10422">
    <property type="entry name" value="RNase_Ire1"/>
    <property type="match status" value="1"/>
</dbReference>
<dbReference type="GO" id="GO:1990604">
    <property type="term" value="C:IRE1-TRAF2-ASK1 complex"/>
    <property type="evidence" value="ECO:0007669"/>
    <property type="project" value="TreeGrafter"/>
</dbReference>
<dbReference type="GO" id="GO:0004674">
    <property type="term" value="F:protein serine/threonine kinase activity"/>
    <property type="evidence" value="ECO:0007669"/>
    <property type="project" value="UniProtKB-KW"/>
</dbReference>
<keyword evidence="2" id="KW-0723">Serine/threonine-protein kinase</keyword>
<dbReference type="InterPro" id="IPR038357">
    <property type="entry name" value="KEN_sf"/>
</dbReference>
<evidence type="ECO:0000256" key="4">
    <source>
        <dbReference type="ARBA" id="ARBA00022741"/>
    </source>
</evidence>
<evidence type="ECO:0000256" key="5">
    <source>
        <dbReference type="ARBA" id="ARBA00022777"/>
    </source>
</evidence>
<keyword evidence="4" id="KW-0547">Nucleotide-binding</keyword>
<dbReference type="InterPro" id="IPR058981">
    <property type="entry name" value="MGRN1/RNF157-like_N"/>
</dbReference>
<accession>A0AA35ZV64</accession>
<dbReference type="FunFam" id="3.30.200.20:FF:000077">
    <property type="entry name" value="Putative Serine/threonine-protein kinase/endoribonuclease IRE1"/>
    <property type="match status" value="1"/>
</dbReference>
<dbReference type="EMBL" id="OX465084">
    <property type="protein sequence ID" value="CAI9299510.1"/>
    <property type="molecule type" value="Genomic_DNA"/>
</dbReference>
<sequence length="786" mass="89907">MTWAPPQSLPGMPWASPHGLISNCHGHPPGSSMQVSQRQLANHITHHRQFDVANFCLYFLIMAKSGSKSSKSRLRYGGGGSKQVNNQNHITPPLAEVKDNRYVFATATPNSAQYPNTKHYIPPIHPPYYRYPPPPPATPFPSPYYDHHRMAMDPAKQVLVGGRYPCGHEQSVSIKNAINIKKETLKIKPDQEDPERYLVEFTYDASIAGRITLHFFEKWGENYNMNPTEELLPPITVVFQQGLGQKYIQESRTGIDLSVYKVGIPEVYHLGIKAQATPCISQDGSSNSGTTIFQLTLAVFEKKKGECQIRVTNQILWVNGVEYVLHDICEFVHDTTLLLGQHHIAPQLDNNPRRIYEMPKNPANVRVNLNERRIGKLLFYNKEIGRGSNGTIVLKGYYDGREVAVKRIVKQHYDVALKEIQNLIVSDQHPNIVRLYGVEYDQDFVYIALERCVCSLHDLILSLANSSVELQPMMKGFKDLKLWECNGYPSPPLLKVMRDTVRGLGHLHKHRIIHRDLKPENVLIHKATSISAKVSDMGISKRLSADKSSLTKSTTGIGSSGWQPPERLLNKEGQTSAVDLFSLGCLIFFCITHGRHPFGKDEDGRDGRIKKGEKSMSLVKKYPEAHHLISRLLDPDPKSRPKAVEVYHHPLFWDPDTRLSFLRDASDRIELEDRKNDSDILKSLKSIGDYRNWDKKLHKRLIKNIEHHREYNYDDVCDLLRAIRNKYNHYGQLSKKLQRMLGEVPTKFDGYFSSRFPKLVIETYNVLKGYSVEGEILHKYYKQYQF</sequence>
<dbReference type="PROSITE" id="PS00108">
    <property type="entry name" value="PROTEIN_KINASE_ST"/>
    <property type="match status" value="1"/>
</dbReference>
<dbReference type="GO" id="GO:0006397">
    <property type="term" value="P:mRNA processing"/>
    <property type="evidence" value="ECO:0007669"/>
    <property type="project" value="InterPro"/>
</dbReference>
<feature type="region of interest" description="Disordered" evidence="7">
    <location>
        <begin position="69"/>
        <end position="88"/>
    </location>
</feature>
<evidence type="ECO:0000259" key="8">
    <source>
        <dbReference type="PROSITE" id="PS50011"/>
    </source>
</evidence>
<dbReference type="PROSITE" id="PS51392">
    <property type="entry name" value="KEN"/>
    <property type="match status" value="1"/>
</dbReference>
<dbReference type="PROSITE" id="PS50011">
    <property type="entry name" value="PROTEIN_KINASE_DOM"/>
    <property type="match status" value="1"/>
</dbReference>
<dbReference type="Pfam" id="PF26192">
    <property type="entry name" value="RNF157-like_N"/>
    <property type="match status" value="1"/>
</dbReference>
<evidence type="ECO:0000256" key="1">
    <source>
        <dbReference type="ARBA" id="ARBA00012513"/>
    </source>
</evidence>
<dbReference type="PANTHER" id="PTHR13954:SF27">
    <property type="entry name" value="SERINE_THREONINE-PROTEIN KINASE_ENDORIBONUCLEASE IRE1B"/>
    <property type="match status" value="1"/>
</dbReference>
<evidence type="ECO:0000259" key="9">
    <source>
        <dbReference type="PROSITE" id="PS51392"/>
    </source>
</evidence>
<gene>
    <name evidence="10" type="ORF">LSALG_LOCUS38217</name>
</gene>
<organism evidence="10 11">
    <name type="scientific">Lactuca saligna</name>
    <name type="common">Willowleaf lettuce</name>
    <dbReference type="NCBI Taxonomy" id="75948"/>
    <lineage>
        <taxon>Eukaryota</taxon>
        <taxon>Viridiplantae</taxon>
        <taxon>Streptophyta</taxon>
        <taxon>Embryophyta</taxon>
        <taxon>Tracheophyta</taxon>
        <taxon>Spermatophyta</taxon>
        <taxon>Magnoliopsida</taxon>
        <taxon>eudicotyledons</taxon>
        <taxon>Gunneridae</taxon>
        <taxon>Pentapetalae</taxon>
        <taxon>asterids</taxon>
        <taxon>campanulids</taxon>
        <taxon>Asterales</taxon>
        <taxon>Asteraceae</taxon>
        <taxon>Cichorioideae</taxon>
        <taxon>Cichorieae</taxon>
        <taxon>Lactucinae</taxon>
        <taxon>Lactuca</taxon>
    </lineage>
</organism>
<dbReference type="Pfam" id="PF06479">
    <property type="entry name" value="Ribonuc_2-5A"/>
    <property type="match status" value="1"/>
</dbReference>
<evidence type="ECO:0000313" key="10">
    <source>
        <dbReference type="EMBL" id="CAI9299510.1"/>
    </source>
</evidence>
<name>A0AA35ZV64_LACSI</name>
<evidence type="ECO:0000313" key="11">
    <source>
        <dbReference type="Proteomes" id="UP001177003"/>
    </source>
</evidence>
<dbReference type="InterPro" id="IPR011009">
    <property type="entry name" value="Kinase-like_dom_sf"/>
</dbReference>
<dbReference type="GO" id="GO:0005524">
    <property type="term" value="F:ATP binding"/>
    <property type="evidence" value="ECO:0007669"/>
    <property type="project" value="UniProtKB-KW"/>
</dbReference>
<evidence type="ECO:0000256" key="7">
    <source>
        <dbReference type="SAM" id="MobiDB-lite"/>
    </source>
</evidence>
<evidence type="ECO:0000256" key="6">
    <source>
        <dbReference type="ARBA" id="ARBA00022840"/>
    </source>
</evidence>
<keyword evidence="5" id="KW-0418">Kinase</keyword>
<dbReference type="PANTHER" id="PTHR13954">
    <property type="entry name" value="IRE1-RELATED"/>
    <property type="match status" value="1"/>
</dbReference>
<dbReference type="InterPro" id="IPR008271">
    <property type="entry name" value="Ser/Thr_kinase_AS"/>
</dbReference>
<dbReference type="Proteomes" id="UP001177003">
    <property type="component" value="Chromosome 8"/>
</dbReference>
<evidence type="ECO:0000256" key="2">
    <source>
        <dbReference type="ARBA" id="ARBA00022527"/>
    </source>
</evidence>
<feature type="domain" description="Protein kinase" evidence="8">
    <location>
        <begin position="378"/>
        <end position="652"/>
    </location>
</feature>
<evidence type="ECO:0000256" key="3">
    <source>
        <dbReference type="ARBA" id="ARBA00022679"/>
    </source>
</evidence>
<dbReference type="InterPro" id="IPR000719">
    <property type="entry name" value="Prot_kinase_dom"/>
</dbReference>
<dbReference type="GO" id="GO:0051082">
    <property type="term" value="F:unfolded protein binding"/>
    <property type="evidence" value="ECO:0007669"/>
    <property type="project" value="TreeGrafter"/>
</dbReference>
<dbReference type="Gene3D" id="3.30.200.20">
    <property type="entry name" value="Phosphorylase Kinase, domain 1"/>
    <property type="match status" value="1"/>
</dbReference>
<dbReference type="FunFam" id="1.10.510.10:FF:000463">
    <property type="entry name" value="Serine/threonine-protein kinase/endoribonuclease IRE1a"/>
    <property type="match status" value="1"/>
</dbReference>
<dbReference type="InterPro" id="IPR010513">
    <property type="entry name" value="KEN_dom"/>
</dbReference>